<feature type="non-terminal residue" evidence="2">
    <location>
        <position position="1"/>
    </location>
</feature>
<name>A0A7L4F2I2_HIRRU</name>
<dbReference type="GO" id="GO:0016702">
    <property type="term" value="F:oxidoreductase activity, acting on single donors with incorporation of molecular oxygen, incorporation of two atoms of oxygen"/>
    <property type="evidence" value="ECO:0007669"/>
    <property type="project" value="InterPro"/>
</dbReference>
<evidence type="ECO:0000313" key="3">
    <source>
        <dbReference type="Proteomes" id="UP000585317"/>
    </source>
</evidence>
<dbReference type="PROSITE" id="PS51393">
    <property type="entry name" value="LIPOXYGENASE_3"/>
    <property type="match status" value="1"/>
</dbReference>
<dbReference type="Proteomes" id="UP000585317">
    <property type="component" value="Unassembled WGS sequence"/>
</dbReference>
<reference evidence="2 3" key="1">
    <citation type="submission" date="2019-09" db="EMBL/GenBank/DDBJ databases">
        <title>Bird 10,000 Genomes (B10K) Project - Family phase.</title>
        <authorList>
            <person name="Zhang G."/>
        </authorList>
    </citation>
    <scope>NUCLEOTIDE SEQUENCE [LARGE SCALE GENOMIC DNA]</scope>
    <source>
        <strain evidence="2">B10K-DU-001-67</strain>
        <tissue evidence="2">Muscle</tissue>
    </source>
</reference>
<comment type="caution">
    <text evidence="2">The sequence shown here is derived from an EMBL/GenBank/DDBJ whole genome shotgun (WGS) entry which is preliminary data.</text>
</comment>
<dbReference type="AlphaFoldDB" id="A0A7L4F2I2"/>
<organism evidence="2 3">
    <name type="scientific">Hirundo rustica</name>
    <name type="common">Barn swallow</name>
    <dbReference type="NCBI Taxonomy" id="43150"/>
    <lineage>
        <taxon>Eukaryota</taxon>
        <taxon>Metazoa</taxon>
        <taxon>Chordata</taxon>
        <taxon>Craniata</taxon>
        <taxon>Vertebrata</taxon>
        <taxon>Euteleostomi</taxon>
        <taxon>Archelosauria</taxon>
        <taxon>Archosauria</taxon>
        <taxon>Dinosauria</taxon>
        <taxon>Saurischia</taxon>
        <taxon>Theropoda</taxon>
        <taxon>Coelurosauria</taxon>
        <taxon>Aves</taxon>
        <taxon>Neognathae</taxon>
        <taxon>Neoaves</taxon>
        <taxon>Telluraves</taxon>
        <taxon>Australaves</taxon>
        <taxon>Passeriformes</taxon>
        <taxon>Sylvioidea</taxon>
        <taxon>Hirundinidae</taxon>
        <taxon>Hirundo</taxon>
    </lineage>
</organism>
<evidence type="ECO:0000313" key="2">
    <source>
        <dbReference type="EMBL" id="NXW80393.1"/>
    </source>
</evidence>
<accession>A0A7L4F2I2</accession>
<sequence>VSPMSPVCPRGVPNVPACPRGVPSVPMVSVVSPVSPMSPRVPSYVQGVVSLFYGGDTEVAEDEELQGWVGEIFTYGVLGREESGTGTRGH</sequence>
<dbReference type="InterPro" id="IPR013819">
    <property type="entry name" value="LipOase_C"/>
</dbReference>
<feature type="non-terminal residue" evidence="2">
    <location>
        <position position="90"/>
    </location>
</feature>
<evidence type="ECO:0000259" key="1">
    <source>
        <dbReference type="PROSITE" id="PS51393"/>
    </source>
</evidence>
<dbReference type="InterPro" id="IPR036226">
    <property type="entry name" value="LipOase_C_sf"/>
</dbReference>
<dbReference type="GO" id="GO:0046872">
    <property type="term" value="F:metal ion binding"/>
    <property type="evidence" value="ECO:0007669"/>
    <property type="project" value="InterPro"/>
</dbReference>
<dbReference type="SUPFAM" id="SSF48484">
    <property type="entry name" value="Lipoxigenase"/>
    <property type="match status" value="1"/>
</dbReference>
<proteinExistence type="predicted"/>
<dbReference type="EMBL" id="VZZX01012104">
    <property type="protein sequence ID" value="NXW80393.1"/>
    <property type="molecule type" value="Genomic_DNA"/>
</dbReference>
<dbReference type="Gene3D" id="1.20.245.10">
    <property type="entry name" value="Lipoxygenase-1, Domain 5"/>
    <property type="match status" value="1"/>
</dbReference>
<gene>
    <name evidence="2" type="primary">Alox8</name>
    <name evidence="2" type="ORF">HIRRUS_R15848</name>
</gene>
<protein>
    <submittedName>
        <fullName evidence="2">ALOX8 lipoxygenase</fullName>
    </submittedName>
</protein>
<feature type="domain" description="Lipoxygenase" evidence="1">
    <location>
        <begin position="1"/>
        <end position="90"/>
    </location>
</feature>